<keyword evidence="4" id="KW-1185">Reference proteome</keyword>
<dbReference type="OMA" id="FVYTGYE"/>
<accession>A0A2K3E0X2</accession>
<protein>
    <submittedName>
        <fullName evidence="3">Uncharacterized protein</fullName>
    </submittedName>
</protein>
<feature type="compositionally biased region" description="Low complexity" evidence="1">
    <location>
        <begin position="339"/>
        <end position="371"/>
    </location>
</feature>
<dbReference type="KEGG" id="cre:CHLRE_02g086250v5"/>
<proteinExistence type="predicted"/>
<organism evidence="3 4">
    <name type="scientific">Chlamydomonas reinhardtii</name>
    <name type="common">Chlamydomonas smithii</name>
    <dbReference type="NCBI Taxonomy" id="3055"/>
    <lineage>
        <taxon>Eukaryota</taxon>
        <taxon>Viridiplantae</taxon>
        <taxon>Chlorophyta</taxon>
        <taxon>core chlorophytes</taxon>
        <taxon>Chlorophyceae</taxon>
        <taxon>CS clade</taxon>
        <taxon>Chlamydomonadales</taxon>
        <taxon>Chlamydomonadaceae</taxon>
        <taxon>Chlamydomonas</taxon>
    </lineage>
</organism>
<sequence length="502" mass="54480">MAFHRATHHARSYPEQTDLESRLALVSPRGSIPGINNAIGSSGGRRRRPQSFRLSSILTWALLVLFILATFVRFHTHVRVLEEQQRGSAPIDVVGVSLKPSCVTRASVHALNAYLKPRVIHVVTTNAEKCRIFSSFASNVECHIQDELLNGLTVDAVGAYIEQHLGIDQHKHFKGRELSGWYMQQFLKLGSALALPQLSQHYVVWDLDMVLLRPVQLLFPPGPSDPAGSPTRALVNIGGSVSPGYMAAFRRLMRRPLEFAPDGTSFVTHWMVVYKPYLLEFLRELSLGSPGSSSSRSSGSTTSSSRLRGGGGSSSGSSATTGRELQAEAATGHEGGAGRRLSSSGAGDDAGIELGEAGGAEASPGAGASRALQQDVAATPGSDQASATQGLDPLGWVWRILSSVEPSSADLGFSEYASYISWVRQRYPASQQLADRKTWIRHPFGQGTVKLLRLLRADRCCCPSAWLLRLVRLLGFVYTGYEVGHIEECRYSEPQYATSYGL</sequence>
<keyword evidence="2" id="KW-0812">Transmembrane</keyword>
<feature type="compositionally biased region" description="Low complexity" evidence="1">
    <location>
        <begin position="288"/>
        <end position="307"/>
    </location>
</feature>
<reference evidence="3 4" key="1">
    <citation type="journal article" date="2007" name="Science">
        <title>The Chlamydomonas genome reveals the evolution of key animal and plant functions.</title>
        <authorList>
            <person name="Merchant S.S."/>
            <person name="Prochnik S.E."/>
            <person name="Vallon O."/>
            <person name="Harris E.H."/>
            <person name="Karpowicz S.J."/>
            <person name="Witman G.B."/>
            <person name="Terry A."/>
            <person name="Salamov A."/>
            <person name="Fritz-Laylin L.K."/>
            <person name="Marechal-Drouard L."/>
            <person name="Marshall W.F."/>
            <person name="Qu L.H."/>
            <person name="Nelson D.R."/>
            <person name="Sanderfoot A.A."/>
            <person name="Spalding M.H."/>
            <person name="Kapitonov V.V."/>
            <person name="Ren Q."/>
            <person name="Ferris P."/>
            <person name="Lindquist E."/>
            <person name="Shapiro H."/>
            <person name="Lucas S.M."/>
            <person name="Grimwood J."/>
            <person name="Schmutz J."/>
            <person name="Cardol P."/>
            <person name="Cerutti H."/>
            <person name="Chanfreau G."/>
            <person name="Chen C.L."/>
            <person name="Cognat V."/>
            <person name="Croft M.T."/>
            <person name="Dent R."/>
            <person name="Dutcher S."/>
            <person name="Fernandez E."/>
            <person name="Fukuzawa H."/>
            <person name="Gonzalez-Ballester D."/>
            <person name="Gonzalez-Halphen D."/>
            <person name="Hallmann A."/>
            <person name="Hanikenne M."/>
            <person name="Hippler M."/>
            <person name="Inwood W."/>
            <person name="Jabbari K."/>
            <person name="Kalanon M."/>
            <person name="Kuras R."/>
            <person name="Lefebvre P.A."/>
            <person name="Lemaire S.D."/>
            <person name="Lobanov A.V."/>
            <person name="Lohr M."/>
            <person name="Manuell A."/>
            <person name="Meier I."/>
            <person name="Mets L."/>
            <person name="Mittag M."/>
            <person name="Mittelmeier T."/>
            <person name="Moroney J.V."/>
            <person name="Moseley J."/>
            <person name="Napoli C."/>
            <person name="Nedelcu A.M."/>
            <person name="Niyogi K."/>
            <person name="Novoselov S.V."/>
            <person name="Paulsen I.T."/>
            <person name="Pazour G."/>
            <person name="Purton S."/>
            <person name="Ral J.P."/>
            <person name="Riano-Pachon D.M."/>
            <person name="Riekhof W."/>
            <person name="Rymarquis L."/>
            <person name="Schroda M."/>
            <person name="Stern D."/>
            <person name="Umen J."/>
            <person name="Willows R."/>
            <person name="Wilson N."/>
            <person name="Zimmer S.L."/>
            <person name="Allmer J."/>
            <person name="Balk J."/>
            <person name="Bisova K."/>
            <person name="Chen C.J."/>
            <person name="Elias M."/>
            <person name="Gendler K."/>
            <person name="Hauser C."/>
            <person name="Lamb M.R."/>
            <person name="Ledford H."/>
            <person name="Long J.C."/>
            <person name="Minagawa J."/>
            <person name="Page M.D."/>
            <person name="Pan J."/>
            <person name="Pootakham W."/>
            <person name="Roje S."/>
            <person name="Rose A."/>
            <person name="Stahlberg E."/>
            <person name="Terauchi A.M."/>
            <person name="Yang P."/>
            <person name="Ball S."/>
            <person name="Bowler C."/>
            <person name="Dieckmann C.L."/>
            <person name="Gladyshev V.N."/>
            <person name="Green P."/>
            <person name="Jorgensen R."/>
            <person name="Mayfield S."/>
            <person name="Mueller-Roeber B."/>
            <person name="Rajamani S."/>
            <person name="Sayre R.T."/>
            <person name="Brokstein P."/>
            <person name="Dubchak I."/>
            <person name="Goodstein D."/>
            <person name="Hornick L."/>
            <person name="Huang Y.W."/>
            <person name="Jhaveri J."/>
            <person name="Luo Y."/>
            <person name="Martinez D."/>
            <person name="Ngau W.C."/>
            <person name="Otillar B."/>
            <person name="Poliakov A."/>
            <person name="Porter A."/>
            <person name="Szajkowski L."/>
            <person name="Werner G."/>
            <person name="Zhou K."/>
            <person name="Grigoriev I.V."/>
            <person name="Rokhsar D.S."/>
            <person name="Grossman A.R."/>
        </authorList>
    </citation>
    <scope>NUCLEOTIDE SEQUENCE [LARGE SCALE GENOMIC DNA]</scope>
    <source>
        <strain evidence="4">CC-503</strain>
    </source>
</reference>
<evidence type="ECO:0000313" key="3">
    <source>
        <dbReference type="EMBL" id="PNW86432.1"/>
    </source>
</evidence>
<dbReference type="OrthoDB" id="566351at2759"/>
<name>A0A2K3E0X2_CHLRE</name>
<dbReference type="RefSeq" id="XP_042926969.1">
    <property type="nucleotide sequence ID" value="XM_043059335.1"/>
</dbReference>
<dbReference type="PaxDb" id="3055-EDP06713"/>
<gene>
    <name evidence="3" type="ORF">CHLRE_02g086250v5</name>
</gene>
<dbReference type="EMBL" id="CM008963">
    <property type="protein sequence ID" value="PNW86432.1"/>
    <property type="molecule type" value="Genomic_DNA"/>
</dbReference>
<dbReference type="Proteomes" id="UP000006906">
    <property type="component" value="Chromosome 2"/>
</dbReference>
<feature type="region of interest" description="Disordered" evidence="1">
    <location>
        <begin position="288"/>
        <end position="387"/>
    </location>
</feature>
<evidence type="ECO:0000256" key="2">
    <source>
        <dbReference type="SAM" id="Phobius"/>
    </source>
</evidence>
<dbReference type="InParanoid" id="A0A2K3E0X2"/>
<keyword evidence="2" id="KW-0472">Membrane</keyword>
<dbReference type="ExpressionAtlas" id="A0A2K3E0X2">
    <property type="expression patterns" value="baseline"/>
</dbReference>
<evidence type="ECO:0000256" key="1">
    <source>
        <dbReference type="SAM" id="MobiDB-lite"/>
    </source>
</evidence>
<feature type="transmembrane region" description="Helical" evidence="2">
    <location>
        <begin position="54"/>
        <end position="74"/>
    </location>
</feature>
<feature type="compositionally biased region" description="Low complexity" evidence="1">
    <location>
        <begin position="315"/>
        <end position="332"/>
    </location>
</feature>
<evidence type="ECO:0000313" key="4">
    <source>
        <dbReference type="Proteomes" id="UP000006906"/>
    </source>
</evidence>
<keyword evidence="2" id="KW-1133">Transmembrane helix</keyword>
<dbReference type="AlphaFoldDB" id="A0A2K3E0X2"/>
<dbReference type="Gramene" id="PNW86432">
    <property type="protein sequence ID" value="PNW86432"/>
    <property type="gene ID" value="CHLRE_02g086250v5"/>
</dbReference>
<dbReference type="GeneID" id="5727397"/>